<feature type="domain" description="PH" evidence="4">
    <location>
        <begin position="1155"/>
        <end position="1330"/>
    </location>
</feature>
<evidence type="ECO:0000313" key="8">
    <source>
        <dbReference type="Proteomes" id="UP000683417"/>
    </source>
</evidence>
<dbReference type="InterPro" id="IPR041675">
    <property type="entry name" value="PH_5"/>
</dbReference>
<reference evidence="7" key="1">
    <citation type="submission" date="2020-10" db="EMBL/GenBank/DDBJ databases">
        <authorList>
            <person name="Muller C M."/>
        </authorList>
    </citation>
    <scope>NUCLEOTIDE SEQUENCE</scope>
    <source>
        <strain evidence="7">THUN-12</strain>
    </source>
</reference>
<dbReference type="InterPro" id="IPR001849">
    <property type="entry name" value="PH_domain"/>
</dbReference>
<dbReference type="InterPro" id="IPR057283">
    <property type="entry name" value="RGF3_WH"/>
</dbReference>
<feature type="compositionally biased region" description="Polar residues" evidence="3">
    <location>
        <begin position="1270"/>
        <end position="1280"/>
    </location>
</feature>
<keyword evidence="2" id="KW-0344">Guanine-nucleotide releasing factor</keyword>
<dbReference type="PROSITE" id="PS50003">
    <property type="entry name" value="PH_DOMAIN"/>
    <property type="match status" value="1"/>
</dbReference>
<dbReference type="EMBL" id="CAJHIT010000005">
    <property type="protein sequence ID" value="CAD6501979.1"/>
    <property type="molecule type" value="Genomic_DNA"/>
</dbReference>
<dbReference type="InterPro" id="IPR052233">
    <property type="entry name" value="Rho-type_GEFs"/>
</dbReference>
<evidence type="ECO:0000256" key="1">
    <source>
        <dbReference type="ARBA" id="ARBA00022553"/>
    </source>
</evidence>
<feature type="region of interest" description="Disordered" evidence="3">
    <location>
        <begin position="686"/>
        <end position="714"/>
    </location>
</feature>
<proteinExistence type="predicted"/>
<dbReference type="GO" id="GO:0005085">
    <property type="term" value="F:guanyl-nucleotide exchange factor activity"/>
    <property type="evidence" value="ECO:0007669"/>
    <property type="project" value="UniProtKB-KW"/>
</dbReference>
<evidence type="ECO:0000259" key="5">
    <source>
        <dbReference type="PROSITE" id="PS50010"/>
    </source>
</evidence>
<dbReference type="SMART" id="SM00233">
    <property type="entry name" value="PH"/>
    <property type="match status" value="1"/>
</dbReference>
<dbReference type="SMART" id="SM00325">
    <property type="entry name" value="RhoGEF"/>
    <property type="match status" value="1"/>
</dbReference>
<dbReference type="PROSITE" id="PS50219">
    <property type="entry name" value="CNH"/>
    <property type="match status" value="1"/>
</dbReference>
<dbReference type="Pfam" id="PF00621">
    <property type="entry name" value="RhoGEF"/>
    <property type="match status" value="1"/>
</dbReference>
<keyword evidence="1" id="KW-0597">Phosphoprotein</keyword>
<evidence type="ECO:0000259" key="4">
    <source>
        <dbReference type="PROSITE" id="PS50003"/>
    </source>
</evidence>
<evidence type="ECO:0000259" key="6">
    <source>
        <dbReference type="PROSITE" id="PS50219"/>
    </source>
</evidence>
<dbReference type="InterPro" id="IPR001180">
    <property type="entry name" value="CNH_dom"/>
</dbReference>
<dbReference type="InterPro" id="IPR000219">
    <property type="entry name" value="DH_dom"/>
</dbReference>
<dbReference type="PANTHER" id="PTHR46572:SF1">
    <property type="entry name" value="RHO1 GUANINE NUCLEOTIDE EXCHANGE FACTOR TUS1"/>
    <property type="match status" value="1"/>
</dbReference>
<feature type="compositionally biased region" description="Basic and acidic residues" evidence="3">
    <location>
        <begin position="705"/>
        <end position="714"/>
    </location>
</feature>
<evidence type="ECO:0000256" key="2">
    <source>
        <dbReference type="ARBA" id="ARBA00022658"/>
    </source>
</evidence>
<feature type="region of interest" description="Disordered" evidence="3">
    <location>
        <begin position="220"/>
        <end position="247"/>
    </location>
</feature>
<sequence length="1749" mass="195903">MSLNSKSLRRYGHVPPVQYEQTTGPELHYTQTGLQRKQSFDNNDDLGLQGYTDRRYETGSNLVTGRSLNSHDQFMESSYIASCHGSLDLGQTGHIPQASPHYQQPQLQQYLPFSNDDQLPSHIKMPSIQHCYSENEPGQNMIPSSLNPNITSDQDFNSSVYQITNPSRDYMLQKNEPINNLYPEKYNNPATLDSMVPSDHWQQNISCYTSHPVPLKTSQNEHLEFNPTPTVSTPISPRRQDSRNTPSFIIPYGLDDNQYEQTNCRSPENNWLPSYAQDSYSKSHANLCQSPYKNDSCPSTGCIPDNSAPPYASEIELQRHPTSRPLPNAPVDEVDDTYYWGMKGSLEENVTQKQLYEDIGDALGAFGSRQRIRPPMHSEEPFDAEINALQQFDLSTINDEEKFAQNICQTQSDVLDDRDDNASDVEAEAGLEGMRLAEEQDLLCGIGGLSFGQYERSRSPQQFLLDDSSEENNEVVDLGSAGGGYDAHLSYGGKDLTRHTFSLDCTKGIPNLQLPIQQASTGSLNHISVSPSCRGSVSEPSNNTMSPFPAFDDSGVDIYGENGLQMPTTKPHRMSFNEGDEQMPLYPQPNAAFKGENLSRDDTTEYFYYPNIALSSSEKQRGLDRPLPPVPGTKEDRSNLLAGIYHDPSHDISLFASNLGSATPVRKEPNDALSIPSFRGGQYFSRSSSLSNHGSAPYTLPPARSKTDAEERQARQKIARMSMRSVGELDGYDIGSPQSLHALDLPSLPANRQKKFCPTRLCSADFNKCKEPWALSSIATWIIDVAGGGSIDGEADLRIRAIEDGLVALFTHKMPTMNTADAETLSQKVADSLLETGILVREEEWVKFGQGEISGILWQLTGSGCYSPKLHEYEIHGRCYSHHCARTLKKINLQAHTLEPSRKTEDWITFFKLTKEQLEGASKKEIQRQNNLHEIVMSEDLYMDQINILRILYRDELSSWQPPIIVKEKLPKFIGAVFGKVQAIKAVNESYLLAQLKYRQKEQGPWIVGFSDIFREWIRKAKAVYIEYAAGFPQATHLVRKEAGRNLLFRQFLDQARDNKLSGRLDWNTYLKAPITRLQRYSLLLGTVLHNMTQDSEEKTNLAIAIEEIKAVTLECDAKVDEQSKKVEMLELRSKLNLRPGMDGVELNLDHIGRKLIFEGDLQRAGTNRFNWLETHAILLDNYLILAKTISKGDFNFDGRKVAYDVSKHPIPMQLLVLESTNDDPVVKSSVKGIASVTTMGKPTSSTTLNSGLGRSNLEGVERTTTLEHTLSNQSNSSAHRAQPSLGDSDARQMYPFRVKHLGKPEVYTLYAPSAQNRMEWCDRILDAKTQHTISLHEQNAEPFRLRVIADSAFALDNLSIIPQKSSVSVCDTPLDRAIRELENIYGAGPRPGPVCRAQINCATVFTGHGKAMVAIGTDYGVYISEESNPRGWTRQSIQISRVTQISVLEEFSLCLIIAEKALIAYPLEVVVPASGFPAPAQESVRRAPQKLSGSRDVSFFATSRMKDRTLLFYKKREGLHSTFKVLEPVFQKSSEKRARLLGKLKGGTTEFFRAFDEFYIPTECFTINIFHSYIAISTLKGFELMTLDKKVPMSIPDTKDPAINNITARLAGQKPLGMFRLSSTEFLLCYEECGVYVNKHGDVSRSVIMEFVGKAKTAVMYGTYLVLFDSDFVEVRNAENGRLRQVIAGRDIRCLDYAVNPLGAGVEQNTVMVRTPDVKRTLKFSMIHPEVPGIQLVLEMILNEGHSE</sequence>
<dbReference type="Pfam" id="PF15405">
    <property type="entry name" value="PH_5"/>
    <property type="match status" value="1"/>
</dbReference>
<accession>A0A9W4D0N0</accession>
<organism evidence="7 8">
    <name type="scientific">Blumeria graminis f. sp. triticale</name>
    <dbReference type="NCBI Taxonomy" id="1689686"/>
    <lineage>
        <taxon>Eukaryota</taxon>
        <taxon>Fungi</taxon>
        <taxon>Dikarya</taxon>
        <taxon>Ascomycota</taxon>
        <taxon>Pezizomycotina</taxon>
        <taxon>Leotiomycetes</taxon>
        <taxon>Erysiphales</taxon>
        <taxon>Erysiphaceae</taxon>
        <taxon>Blumeria</taxon>
    </lineage>
</organism>
<dbReference type="PROSITE" id="PS50010">
    <property type="entry name" value="DH_2"/>
    <property type="match status" value="1"/>
</dbReference>
<comment type="caution">
    <text evidence="7">The sequence shown here is derived from an EMBL/GenBank/DDBJ whole genome shotgun (WGS) entry which is preliminary data.</text>
</comment>
<dbReference type="SMART" id="SM00036">
    <property type="entry name" value="CNH"/>
    <property type="match status" value="1"/>
</dbReference>
<feature type="region of interest" description="Disordered" evidence="3">
    <location>
        <begin position="1270"/>
        <end position="1289"/>
    </location>
</feature>
<dbReference type="Proteomes" id="UP000683417">
    <property type="component" value="Unassembled WGS sequence"/>
</dbReference>
<gene>
    <name evidence="7" type="ORF">BGTH12_LOCUS3337</name>
</gene>
<protein>
    <submittedName>
        <fullName evidence="7">BgTH12-02222</fullName>
    </submittedName>
</protein>
<dbReference type="Pfam" id="PF23582">
    <property type="entry name" value="WHD_RGF3"/>
    <property type="match status" value="1"/>
</dbReference>
<feature type="domain" description="CNH" evidence="6">
    <location>
        <begin position="1397"/>
        <end position="1703"/>
    </location>
</feature>
<name>A0A9W4D0N0_BLUGR</name>
<evidence type="ECO:0000313" key="7">
    <source>
        <dbReference type="EMBL" id="CAD6501979.1"/>
    </source>
</evidence>
<dbReference type="Pfam" id="PF00780">
    <property type="entry name" value="CNH"/>
    <property type="match status" value="1"/>
</dbReference>
<evidence type="ECO:0000256" key="3">
    <source>
        <dbReference type="SAM" id="MobiDB-lite"/>
    </source>
</evidence>
<dbReference type="PANTHER" id="PTHR46572">
    <property type="entry name" value="RHO1 GDP-GTP EXCHANGE PROTEIN 1-RELATED"/>
    <property type="match status" value="1"/>
</dbReference>
<feature type="domain" description="DH" evidence="5">
    <location>
        <begin position="927"/>
        <end position="1119"/>
    </location>
</feature>